<dbReference type="EMBL" id="JAIWYP010000002">
    <property type="protein sequence ID" value="KAH3872211.1"/>
    <property type="molecule type" value="Genomic_DNA"/>
</dbReference>
<evidence type="ECO:0000313" key="3">
    <source>
        <dbReference type="Proteomes" id="UP000828390"/>
    </source>
</evidence>
<accession>A0A9D4M9N1</accession>
<evidence type="ECO:0000256" key="1">
    <source>
        <dbReference type="SAM" id="Phobius"/>
    </source>
</evidence>
<dbReference type="Proteomes" id="UP000828390">
    <property type="component" value="Unassembled WGS sequence"/>
</dbReference>
<feature type="transmembrane region" description="Helical" evidence="1">
    <location>
        <begin position="21"/>
        <end position="41"/>
    </location>
</feature>
<evidence type="ECO:0000313" key="2">
    <source>
        <dbReference type="EMBL" id="KAH3872211.1"/>
    </source>
</evidence>
<keyword evidence="1" id="KW-0812">Transmembrane</keyword>
<dbReference type="AlphaFoldDB" id="A0A9D4M9N1"/>
<gene>
    <name evidence="2" type="ORF">DPMN_035426</name>
</gene>
<name>A0A9D4M9N1_DREPO</name>
<keyword evidence="1" id="KW-0472">Membrane</keyword>
<comment type="caution">
    <text evidence="2">The sequence shown here is derived from an EMBL/GenBank/DDBJ whole genome shotgun (WGS) entry which is preliminary data.</text>
</comment>
<proteinExistence type="predicted"/>
<keyword evidence="1" id="KW-1133">Transmembrane helix</keyword>
<organism evidence="2 3">
    <name type="scientific">Dreissena polymorpha</name>
    <name type="common">Zebra mussel</name>
    <name type="synonym">Mytilus polymorpha</name>
    <dbReference type="NCBI Taxonomy" id="45954"/>
    <lineage>
        <taxon>Eukaryota</taxon>
        <taxon>Metazoa</taxon>
        <taxon>Spiralia</taxon>
        <taxon>Lophotrochozoa</taxon>
        <taxon>Mollusca</taxon>
        <taxon>Bivalvia</taxon>
        <taxon>Autobranchia</taxon>
        <taxon>Heteroconchia</taxon>
        <taxon>Euheterodonta</taxon>
        <taxon>Imparidentia</taxon>
        <taxon>Neoheterodontei</taxon>
        <taxon>Myida</taxon>
        <taxon>Dreissenoidea</taxon>
        <taxon>Dreissenidae</taxon>
        <taxon>Dreissena</taxon>
    </lineage>
</organism>
<reference evidence="2" key="1">
    <citation type="journal article" date="2019" name="bioRxiv">
        <title>The Genome of the Zebra Mussel, Dreissena polymorpha: A Resource for Invasive Species Research.</title>
        <authorList>
            <person name="McCartney M.A."/>
            <person name="Auch B."/>
            <person name="Kono T."/>
            <person name="Mallez S."/>
            <person name="Zhang Y."/>
            <person name="Obille A."/>
            <person name="Becker A."/>
            <person name="Abrahante J.E."/>
            <person name="Garbe J."/>
            <person name="Badalamenti J.P."/>
            <person name="Herman A."/>
            <person name="Mangelson H."/>
            <person name="Liachko I."/>
            <person name="Sullivan S."/>
            <person name="Sone E.D."/>
            <person name="Koren S."/>
            <person name="Silverstein K.A.T."/>
            <person name="Beckman K.B."/>
            <person name="Gohl D.M."/>
        </authorList>
    </citation>
    <scope>NUCLEOTIDE SEQUENCE</scope>
    <source>
        <strain evidence="2">Duluth1</strain>
        <tissue evidence="2">Whole animal</tissue>
    </source>
</reference>
<sequence>MAVLRQRAEQLKDGTIKSRGEALLPLTLASFIFDALCLGSMCRSLWVVKYYYIIVDGSI</sequence>
<protein>
    <submittedName>
        <fullName evidence="2">Uncharacterized protein</fullName>
    </submittedName>
</protein>
<reference evidence="2" key="2">
    <citation type="submission" date="2020-11" db="EMBL/GenBank/DDBJ databases">
        <authorList>
            <person name="McCartney M.A."/>
            <person name="Auch B."/>
            <person name="Kono T."/>
            <person name="Mallez S."/>
            <person name="Becker A."/>
            <person name="Gohl D.M."/>
            <person name="Silverstein K.A.T."/>
            <person name="Koren S."/>
            <person name="Bechman K.B."/>
            <person name="Herman A."/>
            <person name="Abrahante J.E."/>
            <person name="Garbe J."/>
        </authorList>
    </citation>
    <scope>NUCLEOTIDE SEQUENCE</scope>
    <source>
        <strain evidence="2">Duluth1</strain>
        <tissue evidence="2">Whole animal</tissue>
    </source>
</reference>
<keyword evidence="3" id="KW-1185">Reference proteome</keyword>